<dbReference type="Pfam" id="PF01131">
    <property type="entry name" value="Topoisom_bac"/>
    <property type="match status" value="1"/>
</dbReference>
<dbReference type="InterPro" id="IPR028612">
    <property type="entry name" value="Topoisom_1_IA"/>
</dbReference>
<dbReference type="InterPro" id="IPR006171">
    <property type="entry name" value="TOPRIM_dom"/>
</dbReference>
<feature type="active site" description="O-(5'-phospho-DNA)-tyrosine intermediate" evidence="10">
    <location>
        <position position="290"/>
    </location>
</feature>
<keyword evidence="4" id="KW-0863">Zinc-finger</keyword>
<evidence type="ECO:0000313" key="15">
    <source>
        <dbReference type="Proteomes" id="UP000034563"/>
    </source>
</evidence>
<evidence type="ECO:0000259" key="13">
    <source>
        <dbReference type="PROSITE" id="PS52039"/>
    </source>
</evidence>
<evidence type="ECO:0000256" key="4">
    <source>
        <dbReference type="ARBA" id="ARBA00022771"/>
    </source>
</evidence>
<keyword evidence="3" id="KW-0479">Metal-binding</keyword>
<dbReference type="PROSITE" id="PS50880">
    <property type="entry name" value="TOPRIM"/>
    <property type="match status" value="1"/>
</dbReference>
<comment type="caution">
    <text evidence="14">The sequence shown here is derived from an EMBL/GenBank/DDBJ whole genome shotgun (WGS) entry which is preliminary data.</text>
</comment>
<feature type="site" description="Interaction with DNA" evidence="10">
    <location>
        <position position="153"/>
    </location>
</feature>
<dbReference type="GO" id="GO:0008270">
    <property type="term" value="F:zinc ion binding"/>
    <property type="evidence" value="ECO:0007669"/>
    <property type="project" value="UniProtKB-KW"/>
</dbReference>
<dbReference type="GO" id="GO:0003917">
    <property type="term" value="F:DNA topoisomerase type I (single strand cut, ATP-independent) activity"/>
    <property type="evidence" value="ECO:0007669"/>
    <property type="project" value="UniProtKB-UniRule"/>
</dbReference>
<feature type="site" description="Interaction with DNA" evidence="10">
    <location>
        <position position="141"/>
    </location>
</feature>
<dbReference type="CDD" id="cd03363">
    <property type="entry name" value="TOPRIM_TopoIA_TopoI"/>
    <property type="match status" value="1"/>
</dbReference>
<dbReference type="InterPro" id="IPR013825">
    <property type="entry name" value="Topo_IA_cen_sub2"/>
</dbReference>
<protein>
    <recommendedName>
        <fullName evidence="10">DNA topoisomerase 1</fullName>
        <ecNumber evidence="10">5.6.2.1</ecNumber>
    </recommendedName>
    <alternativeName>
        <fullName evidence="10">DNA topoisomerase I</fullName>
    </alternativeName>
</protein>
<dbReference type="GO" id="GO:0005694">
    <property type="term" value="C:chromosome"/>
    <property type="evidence" value="ECO:0007669"/>
    <property type="project" value="InterPro"/>
</dbReference>
<dbReference type="InterPro" id="IPR013824">
    <property type="entry name" value="Topo_IA_cen_sub1"/>
</dbReference>
<dbReference type="EMBL" id="LCEQ01000003">
    <property type="protein sequence ID" value="KKS75991.1"/>
    <property type="molecule type" value="Genomic_DNA"/>
</dbReference>
<dbReference type="AlphaFoldDB" id="A0A0G1DYR9"/>
<dbReference type="InterPro" id="IPR013826">
    <property type="entry name" value="Topo_IA_cen_sub3"/>
</dbReference>
<dbReference type="PANTHER" id="PTHR42785:SF1">
    <property type="entry name" value="DNA TOPOISOMERASE"/>
    <property type="match status" value="1"/>
</dbReference>
<dbReference type="InterPro" id="IPR034149">
    <property type="entry name" value="TOPRIM_TopoI"/>
</dbReference>
<evidence type="ECO:0000256" key="11">
    <source>
        <dbReference type="SAM" id="MobiDB-lite"/>
    </source>
</evidence>
<dbReference type="PRINTS" id="PR00417">
    <property type="entry name" value="PRTPISMRASEI"/>
</dbReference>
<dbReference type="GO" id="GO:0003677">
    <property type="term" value="F:DNA binding"/>
    <property type="evidence" value="ECO:0007669"/>
    <property type="project" value="UniProtKB-KW"/>
</dbReference>
<dbReference type="InterPro" id="IPR013498">
    <property type="entry name" value="Topo_IA_Znf"/>
</dbReference>
<feature type="site" description="Interaction with DNA" evidence="10">
    <location>
        <position position="292"/>
    </location>
</feature>
<comment type="function">
    <text evidence="10">Releases the supercoiling and torsional tension of DNA, which is introduced during the DNA replication and transcription, by transiently cleaving and rejoining one strand of the DNA duplex. Introduces a single-strand break via transesterification at a target site in duplex DNA. The scissile phosphodiester is attacked by the catalytic tyrosine of the enzyme, resulting in the formation of a DNA-(5'-phosphotyrosyl)-enzyme intermediate and the expulsion of a 3'-OH DNA strand. The free DNA strand then undergoes passage around the unbroken strand, thus removing DNA supercoils. Finally, in the religation step, the DNA 3'-OH attacks the covalent intermediate to expel the active-site tyrosine and restore the DNA phosphodiester backbone.</text>
</comment>
<feature type="site" description="Interaction with DNA" evidence="10">
    <location>
        <position position="137"/>
    </location>
</feature>
<dbReference type="InterPro" id="IPR000380">
    <property type="entry name" value="Topo_IA"/>
</dbReference>
<keyword evidence="9 10" id="KW-0413">Isomerase</keyword>
<evidence type="ECO:0000313" key="14">
    <source>
        <dbReference type="EMBL" id="KKS75991.1"/>
    </source>
</evidence>
<feature type="site" description="Interaction with DNA" evidence="10">
    <location>
        <position position="31"/>
    </location>
</feature>
<organism evidence="14 15">
    <name type="scientific">Candidatus Azambacteria bacterium GW2011_GWA2_42_9</name>
    <dbReference type="NCBI Taxonomy" id="1618613"/>
    <lineage>
        <taxon>Bacteria</taxon>
        <taxon>Candidatus Azamiibacteriota</taxon>
    </lineage>
</organism>
<dbReference type="InterPro" id="IPR013497">
    <property type="entry name" value="Topo_IA_cen"/>
</dbReference>
<evidence type="ECO:0000256" key="10">
    <source>
        <dbReference type="HAMAP-Rule" id="MF_00952"/>
    </source>
</evidence>
<name>A0A0G1DYR9_9BACT</name>
<dbReference type="PANTHER" id="PTHR42785">
    <property type="entry name" value="DNA TOPOISOMERASE, TYPE IA, CORE"/>
    <property type="match status" value="1"/>
</dbReference>
<evidence type="ECO:0000256" key="1">
    <source>
        <dbReference type="ARBA" id="ARBA00000213"/>
    </source>
</evidence>
<keyword evidence="7 10" id="KW-0799">Topoisomerase</keyword>
<dbReference type="PROSITE" id="PS52039">
    <property type="entry name" value="TOPO_IA_2"/>
    <property type="match status" value="1"/>
</dbReference>
<keyword evidence="6" id="KW-0460">Magnesium</keyword>
<comment type="similarity">
    <text evidence="2 10">Belongs to the type IA topoisomerase family.</text>
</comment>
<dbReference type="InterPro" id="IPR023406">
    <property type="entry name" value="Topo_IA_AS"/>
</dbReference>
<dbReference type="CDD" id="cd00186">
    <property type="entry name" value="TOP1Ac"/>
    <property type="match status" value="1"/>
</dbReference>
<keyword evidence="5" id="KW-0862">Zinc</keyword>
<comment type="catalytic activity">
    <reaction evidence="1 10">
        <text>ATP-independent breakage of single-stranded DNA, followed by passage and rejoining.</text>
        <dbReference type="EC" id="5.6.2.1"/>
    </reaction>
</comment>
<dbReference type="PROSITE" id="PS00396">
    <property type="entry name" value="TOPO_IA_1"/>
    <property type="match status" value="1"/>
</dbReference>
<dbReference type="InterPro" id="IPR003601">
    <property type="entry name" value="Topo_IA_2"/>
</dbReference>
<feature type="site" description="Interaction with DNA" evidence="10">
    <location>
        <position position="482"/>
    </location>
</feature>
<proteinExistence type="inferred from homology"/>
<evidence type="ECO:0000256" key="2">
    <source>
        <dbReference type="ARBA" id="ARBA00009446"/>
    </source>
</evidence>
<dbReference type="Proteomes" id="UP000034563">
    <property type="component" value="Unassembled WGS sequence"/>
</dbReference>
<dbReference type="InterPro" id="IPR003602">
    <property type="entry name" value="Topo_IA_DNA-bd_dom"/>
</dbReference>
<keyword evidence="8 10" id="KW-0238">DNA-binding</keyword>
<gene>
    <name evidence="10" type="primary">topA</name>
    <name evidence="14" type="ORF">UV48_C0003G0002</name>
</gene>
<dbReference type="Pfam" id="PF01396">
    <property type="entry name" value="Zn_ribbon_Top1"/>
    <property type="match status" value="2"/>
</dbReference>
<comment type="subunit">
    <text evidence="10">Monomer.</text>
</comment>
<dbReference type="Gene3D" id="1.10.460.10">
    <property type="entry name" value="Topoisomerase I, domain 2"/>
    <property type="match status" value="1"/>
</dbReference>
<dbReference type="PATRIC" id="fig|1618613.3.peg.71"/>
<feature type="region of interest" description="Disordered" evidence="11">
    <location>
        <begin position="331"/>
        <end position="354"/>
    </location>
</feature>
<dbReference type="InterPro" id="IPR005733">
    <property type="entry name" value="TopoI_bac-type"/>
</dbReference>
<feature type="compositionally biased region" description="Basic and acidic residues" evidence="11">
    <location>
        <begin position="332"/>
        <end position="354"/>
    </location>
</feature>
<dbReference type="Gene3D" id="3.30.65.10">
    <property type="entry name" value="Bacterial Topoisomerase I, domain 1"/>
    <property type="match status" value="2"/>
</dbReference>
<dbReference type="Gene3D" id="2.70.20.10">
    <property type="entry name" value="Topoisomerase I, domain 3"/>
    <property type="match status" value="1"/>
</dbReference>
<evidence type="ECO:0000256" key="9">
    <source>
        <dbReference type="ARBA" id="ARBA00023235"/>
    </source>
</evidence>
<evidence type="ECO:0000256" key="6">
    <source>
        <dbReference type="ARBA" id="ARBA00022842"/>
    </source>
</evidence>
<feature type="domain" description="Toprim" evidence="12">
    <location>
        <begin position="1"/>
        <end position="111"/>
    </location>
</feature>
<dbReference type="NCBIfam" id="TIGR01051">
    <property type="entry name" value="topA_bact"/>
    <property type="match status" value="1"/>
</dbReference>
<accession>A0A0G1DYR9</accession>
<feature type="domain" description="Topo IA-type catalytic" evidence="13">
    <location>
        <begin position="127"/>
        <end position="551"/>
    </location>
</feature>
<evidence type="ECO:0000256" key="8">
    <source>
        <dbReference type="ARBA" id="ARBA00023125"/>
    </source>
</evidence>
<dbReference type="GO" id="GO:0006265">
    <property type="term" value="P:DNA topological change"/>
    <property type="evidence" value="ECO:0007669"/>
    <property type="project" value="UniProtKB-UniRule"/>
</dbReference>
<dbReference type="HAMAP" id="MF_00952">
    <property type="entry name" value="Topoisom_1_prok"/>
    <property type="match status" value="1"/>
</dbReference>
<dbReference type="InterPro" id="IPR023405">
    <property type="entry name" value="Topo_IA_core_domain"/>
</dbReference>
<feature type="site" description="Interaction with DNA" evidence="10">
    <location>
        <position position="146"/>
    </location>
</feature>
<dbReference type="SMART" id="SM00436">
    <property type="entry name" value="TOP1Bc"/>
    <property type="match status" value="1"/>
</dbReference>
<evidence type="ECO:0000256" key="5">
    <source>
        <dbReference type="ARBA" id="ARBA00022833"/>
    </source>
</evidence>
<feature type="region of interest" description="Interaction with DNA" evidence="10">
    <location>
        <begin position="161"/>
        <end position="166"/>
    </location>
</feature>
<evidence type="ECO:0000256" key="3">
    <source>
        <dbReference type="ARBA" id="ARBA00022723"/>
    </source>
</evidence>
<dbReference type="EC" id="5.6.2.1" evidence="10"/>
<feature type="site" description="Interaction with DNA" evidence="10">
    <location>
        <position position="138"/>
    </location>
</feature>
<dbReference type="SMART" id="SM00493">
    <property type="entry name" value="TOPRIM"/>
    <property type="match status" value="1"/>
</dbReference>
<dbReference type="Pfam" id="PF01751">
    <property type="entry name" value="Toprim"/>
    <property type="match status" value="1"/>
</dbReference>
<reference evidence="14 15" key="1">
    <citation type="journal article" date="2015" name="Nature">
        <title>rRNA introns, odd ribosomes, and small enigmatic genomes across a large radiation of phyla.</title>
        <authorList>
            <person name="Brown C.T."/>
            <person name="Hug L.A."/>
            <person name="Thomas B.C."/>
            <person name="Sharon I."/>
            <person name="Castelle C.J."/>
            <person name="Singh A."/>
            <person name="Wilkins M.J."/>
            <person name="Williams K.H."/>
            <person name="Banfield J.F."/>
        </authorList>
    </citation>
    <scope>NUCLEOTIDE SEQUENCE [LARGE SCALE GENOMIC DNA]</scope>
</reference>
<dbReference type="SUPFAM" id="SSF56712">
    <property type="entry name" value="Prokaryotic type I DNA topoisomerase"/>
    <property type="match status" value="1"/>
</dbReference>
<dbReference type="SUPFAM" id="SSF57783">
    <property type="entry name" value="Zinc beta-ribbon"/>
    <property type="match status" value="1"/>
</dbReference>
<sequence length="663" mass="76002">MKLVIVESPTKAKTISQFLGSGFKVESSYGHVRDLPEKKLGVDTEKNFEPQYVILPKAKKRVAELKSAAKKSEKVILATDTDREGEAISWHLINALGLEKKPYERIVFHEITKSAIEAALAAPREIDMRLVDAQQARRILDRLVGYKLSPFLWKKVARGLSAGRVQSVAVRLVVEREREVLSFKPEEFHTILAKFLKNTFEFSAQLIKIGKDKLEKFSIMTDAEAQKIVADLKNSDWNVESIIKKEMRRQPLAPFTTSTLQQTAFSKFGFGAKQTMVIAQQLYETGFITYMRTDSFNLSGESIAAAFKEIEKIFGKKYLLANPRIFKTKSKSAQEAHEAVRPTEPDRNPDSLKDKLTPQQFKLYDLIWRRFLATQMPTAIFEATAADISTEGKSKENYIFRATGNVLKFDGFLKVYPMKTAETELPELLENEELKLKELKSEQHFTEPPARYNEASLIKALEEHGIGRPSTYAPTMATIQARRYVLKDEQKRLRPTDIGILVNDLLVKHFPKVVDIEFTARMEEDLDDIADGKKKWQPVIKEFWVPFKENLDKKSEELSKEKIAIEKTELKCPLCEKDLIIRMSRYGKFYACTGFPACKYTAPLDPKERGEQEELGPCSKCETGRIVRRRTKKGRTFWGCSNWPKCDWASWQNPVVKKENQKE</sequence>
<dbReference type="Gene3D" id="1.10.290.10">
    <property type="entry name" value="Topoisomerase I, domain 4"/>
    <property type="match status" value="1"/>
</dbReference>
<dbReference type="Gene3D" id="3.40.50.140">
    <property type="match status" value="1"/>
</dbReference>
<evidence type="ECO:0000256" key="7">
    <source>
        <dbReference type="ARBA" id="ARBA00023029"/>
    </source>
</evidence>
<evidence type="ECO:0000259" key="12">
    <source>
        <dbReference type="PROSITE" id="PS50880"/>
    </source>
</evidence>
<dbReference type="SMART" id="SM00437">
    <property type="entry name" value="TOP1Ac"/>
    <property type="match status" value="1"/>
</dbReference>